<accession>A0A366H0U5</accession>
<keyword evidence="1" id="KW-0732">Signal</keyword>
<feature type="chain" id="PRO_5016891770" description="Glycosyl hydrolase family 10" evidence="1">
    <location>
        <begin position="20"/>
        <end position="613"/>
    </location>
</feature>
<evidence type="ECO:0000256" key="1">
    <source>
        <dbReference type="SAM" id="SignalP"/>
    </source>
</evidence>
<keyword evidence="3" id="KW-1185">Reference proteome</keyword>
<evidence type="ECO:0008006" key="4">
    <source>
        <dbReference type="Google" id="ProtNLM"/>
    </source>
</evidence>
<gene>
    <name evidence="2" type="ORF">DES53_1215</name>
</gene>
<name>A0A366H0U5_9BACT</name>
<dbReference type="Gene3D" id="3.20.20.80">
    <property type="entry name" value="Glycosidases"/>
    <property type="match status" value="1"/>
</dbReference>
<protein>
    <recommendedName>
        <fullName evidence="4">Glycosyl hydrolase family 10</fullName>
    </recommendedName>
</protein>
<dbReference type="AlphaFoldDB" id="A0A366H0U5"/>
<evidence type="ECO:0000313" key="3">
    <source>
        <dbReference type="Proteomes" id="UP000253426"/>
    </source>
</evidence>
<dbReference type="Proteomes" id="UP000253426">
    <property type="component" value="Unassembled WGS sequence"/>
</dbReference>
<reference evidence="2 3" key="1">
    <citation type="submission" date="2018-06" db="EMBL/GenBank/DDBJ databases">
        <title>Genomic Encyclopedia of Type Strains, Phase IV (KMG-IV): sequencing the most valuable type-strain genomes for metagenomic binning, comparative biology and taxonomic classification.</title>
        <authorList>
            <person name="Goeker M."/>
        </authorList>
    </citation>
    <scope>NUCLEOTIDE SEQUENCE [LARGE SCALE GENOMIC DNA]</scope>
    <source>
        <strain evidence="2 3">DSM 25532</strain>
    </source>
</reference>
<proteinExistence type="predicted"/>
<organism evidence="2 3">
    <name type="scientific">Roseimicrobium gellanilyticum</name>
    <dbReference type="NCBI Taxonomy" id="748857"/>
    <lineage>
        <taxon>Bacteria</taxon>
        <taxon>Pseudomonadati</taxon>
        <taxon>Verrucomicrobiota</taxon>
        <taxon>Verrucomicrobiia</taxon>
        <taxon>Verrucomicrobiales</taxon>
        <taxon>Verrucomicrobiaceae</taxon>
        <taxon>Roseimicrobium</taxon>
    </lineage>
</organism>
<comment type="caution">
    <text evidence="2">The sequence shown here is derived from an EMBL/GenBank/DDBJ whole genome shotgun (WGS) entry which is preliminary data.</text>
</comment>
<evidence type="ECO:0000313" key="2">
    <source>
        <dbReference type="EMBL" id="RBP35485.1"/>
    </source>
</evidence>
<feature type="signal peptide" evidence="1">
    <location>
        <begin position="1"/>
        <end position="19"/>
    </location>
</feature>
<dbReference type="EMBL" id="QNRR01000021">
    <property type="protein sequence ID" value="RBP35485.1"/>
    <property type="molecule type" value="Genomic_DNA"/>
</dbReference>
<sequence length="613" mass="69228">MFALTLVAGLHCVPSLALATDAKEHKPVAPTSAELMPADARRWSQHEKAVMLTDLSQVTPASALTKGMREKGKWKVIPFATAEMKGWALSTYAFTKAPIIDLPLNAKGWHAVYLGVSSVSTGFREAKNGMRAKLSEERIFKRMANNMGLLPNRVDMIQDEFLTVAQLDGQSLQIGSLPNLPATICYVKLVPLTDAEVSTWSEKQKNTKPGEGTRTSIATFDGHSWIWPYAPETKDDLLASFRGMENTDIGKWWFQVLGADLVIYPSKVGNIPGENTVDFPTREHEWFVNSIKDLHKKGINPLQVAREAAREQGVEFHVMLRPAGWKASIPYEETFDSKFYHAHPEWRCVDRDGTRTMHMSHAVPEVRQHLLDILTETLELQPEGVGILFHRGMPLMLWEDAFRARYKEMHSTEARDVDEDDPRLQATRAAIMTDFLRQIRTLLDDTAKKQGRTERYKISLGTFSKEADNKRWGLDLPLWIKEGLVDDLGVAWFAHHTSFAQPDMVYYKKLVDGTKVGLYPFVISWKSGQPKNLCTQVTNFYKGGATGIAVWDPSVEVGWTEKPHGNLFEVLGRLGHRDDVARWSKQGVPVPLAIPLKKLDENEYSRWFPTTGF</sequence>